<dbReference type="Pfam" id="PF12728">
    <property type="entry name" value="HTH_17"/>
    <property type="match status" value="1"/>
</dbReference>
<dbReference type="EMBL" id="MAYW01000025">
    <property type="protein sequence ID" value="ODS33549.1"/>
    <property type="molecule type" value="Genomic_DNA"/>
</dbReference>
<dbReference type="Proteomes" id="UP000094056">
    <property type="component" value="Unassembled WGS sequence"/>
</dbReference>
<evidence type="ECO:0000313" key="2">
    <source>
        <dbReference type="EMBL" id="ODS33549.1"/>
    </source>
</evidence>
<dbReference type="GO" id="GO:0003677">
    <property type="term" value="F:DNA binding"/>
    <property type="evidence" value="ECO:0007669"/>
    <property type="project" value="InterPro"/>
</dbReference>
<dbReference type="InterPro" id="IPR041657">
    <property type="entry name" value="HTH_17"/>
</dbReference>
<comment type="caution">
    <text evidence="2">The sequence shown here is derived from an EMBL/GenBank/DDBJ whole genome shotgun (WGS) entry which is preliminary data.</text>
</comment>
<sequence length="321" mass="37709">MSNENKYMTVDEVASYLGFKKQTVYNKVHEKGIPFHKIGPKSVRFKKDEIDKWIESLKKKERKYVKKGNKYYLKIEDGPNERDLTSDDELFNDVKREINGSWDIIISESPRYARYVGRLIFDKEDLKFAKLILKKKLVYPRLIKGGVPVYEFLDSGTMQSYLKILKAFNGKLNIESLRLLKTRLIDNVKEDIYSPDNDLEDDKAYKGFMINDISDEILNELCNIVVFFTYGSKRTNQKYTAYANRYFDKETFLSLYVDGYCYFVNYSFGDDSNYLLKDKKIEELTSNQIEYGLKIKLFTPSEVKKALNQKIIDMDGELKKA</sequence>
<organism evidence="2 3">
    <name type="scientific">Candidatus Scalindua rubra</name>
    <dbReference type="NCBI Taxonomy" id="1872076"/>
    <lineage>
        <taxon>Bacteria</taxon>
        <taxon>Pseudomonadati</taxon>
        <taxon>Planctomycetota</taxon>
        <taxon>Candidatus Brocadiia</taxon>
        <taxon>Candidatus Brocadiales</taxon>
        <taxon>Candidatus Scalinduaceae</taxon>
        <taxon>Candidatus Scalindua</taxon>
    </lineage>
</organism>
<feature type="domain" description="Helix-turn-helix" evidence="1">
    <location>
        <begin position="7"/>
        <end position="56"/>
    </location>
</feature>
<gene>
    <name evidence="2" type="ORF">SCARUB_01283</name>
</gene>
<name>A0A1E3XD71_9BACT</name>
<dbReference type="NCBIfam" id="TIGR01764">
    <property type="entry name" value="excise"/>
    <property type="match status" value="1"/>
</dbReference>
<accession>A0A1E3XD71</accession>
<protein>
    <submittedName>
        <fullName evidence="2">Transcriptional regulator</fullName>
    </submittedName>
</protein>
<dbReference type="AlphaFoldDB" id="A0A1E3XD71"/>
<reference evidence="2 3" key="1">
    <citation type="submission" date="2016-07" db="EMBL/GenBank/DDBJ databases">
        <title>Draft genome of Scalindua rubra, obtained from a brine-seawater interface in the Red Sea, sheds light on salt adaptation in anammox bacteria.</title>
        <authorList>
            <person name="Speth D.R."/>
            <person name="Lagkouvardos I."/>
            <person name="Wang Y."/>
            <person name="Qian P.-Y."/>
            <person name="Dutilh B.E."/>
            <person name="Jetten M.S."/>
        </authorList>
    </citation>
    <scope>NUCLEOTIDE SEQUENCE [LARGE SCALE GENOMIC DNA]</scope>
    <source>
        <strain evidence="2">BSI-1</strain>
    </source>
</reference>
<dbReference type="InterPro" id="IPR010093">
    <property type="entry name" value="SinI_DNA-bd"/>
</dbReference>
<dbReference type="InterPro" id="IPR009061">
    <property type="entry name" value="DNA-bd_dom_put_sf"/>
</dbReference>
<dbReference type="SUPFAM" id="SSF46955">
    <property type="entry name" value="Putative DNA-binding domain"/>
    <property type="match status" value="1"/>
</dbReference>
<evidence type="ECO:0000313" key="3">
    <source>
        <dbReference type="Proteomes" id="UP000094056"/>
    </source>
</evidence>
<proteinExistence type="predicted"/>
<evidence type="ECO:0000259" key="1">
    <source>
        <dbReference type="Pfam" id="PF12728"/>
    </source>
</evidence>